<dbReference type="AlphaFoldDB" id="A0A561SK91"/>
<dbReference type="OrthoDB" id="6396144at2"/>
<dbReference type="EMBL" id="VIWU01000001">
    <property type="protein sequence ID" value="TWF75254.1"/>
    <property type="molecule type" value="Genomic_DNA"/>
</dbReference>
<evidence type="ECO:0000256" key="1">
    <source>
        <dbReference type="ARBA" id="ARBA00023002"/>
    </source>
</evidence>
<evidence type="ECO:0000313" key="2">
    <source>
        <dbReference type="EMBL" id="TWF75254.1"/>
    </source>
</evidence>
<dbReference type="RefSeq" id="WP_147254487.1">
    <property type="nucleotide sequence ID" value="NZ_VIWU01000001.1"/>
</dbReference>
<accession>A0A561SK91</accession>
<comment type="caution">
    <text evidence="2">The sequence shown here is derived from an EMBL/GenBank/DDBJ whole genome shotgun (WGS) entry which is preliminary data.</text>
</comment>
<gene>
    <name evidence="2" type="ORF">FHX44_111138</name>
</gene>
<evidence type="ECO:0000313" key="3">
    <source>
        <dbReference type="Proteomes" id="UP000321261"/>
    </source>
</evidence>
<sequence length="350" mass="37737">MADDVLLDALQRLHDTGPEFDGFLANHGPMAAEALIRIGGSDAVPAWVDGYLHRLGPAPGVVRGISDADWREHLGDARLAGDWIAYLRRQARDLYWRDMLLRWWPRLLPGMAASATHGVIRTAHAVRSLRAAGDRPDALLIDELAQGLALWAARYQTLPGNPRLEGGFDAVTATTRLPRLDPAVPSEGPGIVGRLRSLHRLPRLSEGLDGWRASSVPDLALDELIGAASRVLAARSDMPIAFCHAVTAPAAVRLVLPVLPPDVQRASVAASWQVVGCIVAAFASPRVTAEDASAVADAAPSVEQLAVRAVEHGDEHVIKLTEAAAREFHRREDPTLLIAADRFRERVPTA</sequence>
<dbReference type="Pfam" id="PF14027">
    <property type="entry name" value="Questin_oxidase"/>
    <property type="match status" value="1"/>
</dbReference>
<dbReference type="InterPro" id="IPR025337">
    <property type="entry name" value="Questin_oxidase-like"/>
</dbReference>
<dbReference type="Proteomes" id="UP000321261">
    <property type="component" value="Unassembled WGS sequence"/>
</dbReference>
<proteinExistence type="predicted"/>
<keyword evidence="3" id="KW-1185">Reference proteome</keyword>
<name>A0A561SK91_9PSEU</name>
<protein>
    <submittedName>
        <fullName evidence="2">Uncharacterized protein DUF4243</fullName>
    </submittedName>
</protein>
<dbReference type="GO" id="GO:0016491">
    <property type="term" value="F:oxidoreductase activity"/>
    <property type="evidence" value="ECO:0007669"/>
    <property type="project" value="UniProtKB-KW"/>
</dbReference>
<reference evidence="2 3" key="1">
    <citation type="submission" date="2019-06" db="EMBL/GenBank/DDBJ databases">
        <title>Sequencing the genomes of 1000 actinobacteria strains.</title>
        <authorList>
            <person name="Klenk H.-P."/>
        </authorList>
    </citation>
    <scope>NUCLEOTIDE SEQUENCE [LARGE SCALE GENOMIC DNA]</scope>
    <source>
        <strain evidence="2 3">DSM 45671</strain>
    </source>
</reference>
<keyword evidence="1" id="KW-0560">Oxidoreductase</keyword>
<organism evidence="2 3">
    <name type="scientific">Pseudonocardia hierapolitana</name>
    <dbReference type="NCBI Taxonomy" id="1128676"/>
    <lineage>
        <taxon>Bacteria</taxon>
        <taxon>Bacillati</taxon>
        <taxon>Actinomycetota</taxon>
        <taxon>Actinomycetes</taxon>
        <taxon>Pseudonocardiales</taxon>
        <taxon>Pseudonocardiaceae</taxon>
        <taxon>Pseudonocardia</taxon>
    </lineage>
</organism>